<evidence type="ECO:0000256" key="3">
    <source>
        <dbReference type="ARBA" id="ARBA00022603"/>
    </source>
</evidence>
<evidence type="ECO:0000259" key="6">
    <source>
        <dbReference type="PROSITE" id="PS50123"/>
    </source>
</evidence>
<dbReference type="SUPFAM" id="SSF47757">
    <property type="entry name" value="Chemotaxis receptor methyltransferase CheR, N-terminal domain"/>
    <property type="match status" value="1"/>
</dbReference>
<dbReference type="InterPro" id="IPR050903">
    <property type="entry name" value="Bact_Chemotaxis_MeTrfase"/>
</dbReference>
<dbReference type="Pfam" id="PF01739">
    <property type="entry name" value="CheR"/>
    <property type="match status" value="1"/>
</dbReference>
<accession>A0A1M4WZG3</accession>
<dbReference type="PROSITE" id="PS50123">
    <property type="entry name" value="CHER"/>
    <property type="match status" value="1"/>
</dbReference>
<feature type="domain" description="CheR-type methyltransferase" evidence="6">
    <location>
        <begin position="4"/>
        <end position="272"/>
    </location>
</feature>
<protein>
    <recommendedName>
        <fullName evidence="2">protein-glutamate O-methyltransferase</fullName>
        <ecNumber evidence="2">2.1.1.80</ecNumber>
    </recommendedName>
</protein>
<dbReference type="EMBL" id="FQUI01000019">
    <property type="protein sequence ID" value="SHE86453.1"/>
    <property type="molecule type" value="Genomic_DNA"/>
</dbReference>
<dbReference type="InterPro" id="IPR029063">
    <property type="entry name" value="SAM-dependent_MTases_sf"/>
</dbReference>
<evidence type="ECO:0000256" key="2">
    <source>
        <dbReference type="ARBA" id="ARBA00012534"/>
    </source>
</evidence>
<dbReference type="RefSeq" id="WP_072864673.1">
    <property type="nucleotide sequence ID" value="NZ_FQUI01000019.1"/>
</dbReference>
<dbReference type="GO" id="GO:0008983">
    <property type="term" value="F:protein-glutamate O-methyltransferase activity"/>
    <property type="evidence" value="ECO:0007669"/>
    <property type="project" value="UniProtKB-EC"/>
</dbReference>
<keyword evidence="8" id="KW-1185">Reference proteome</keyword>
<dbReference type="PANTHER" id="PTHR24422">
    <property type="entry name" value="CHEMOTAXIS PROTEIN METHYLTRANSFERASE"/>
    <property type="match status" value="1"/>
</dbReference>
<sequence length="272" mass="32480">MDEKSLYSSPYDDEEYVWLLDNISRHFQLDLRGYKQHRVRRRIDMLMRKYSYKSYKTYFEDLKKNDKLWDEFLDKLTINVTEFFRNPEKWNYLKKNILPRILKESGTKAKIWSAGCSTGEEPYTHAILLEELKAPKNIKVLATDLDKFVIQKAKRGIYSERSMVNVPEELKKKYFRKIDNETYEVLSFIKARVVFKQHNLLMDPFEKDVDLISCRNVVIYFDMDAKNNLYKNFAAALKKGGVLFVGSTERIFNYRNLGLEVIEPFFYQKVSD</sequence>
<dbReference type="EC" id="2.1.1.80" evidence="2"/>
<gene>
    <name evidence="7" type="ORF">SAMN02745164_01294</name>
</gene>
<dbReference type="Gene3D" id="3.40.50.150">
    <property type="entry name" value="Vaccinia Virus protein VP39"/>
    <property type="match status" value="1"/>
</dbReference>
<dbReference type="InterPro" id="IPR000780">
    <property type="entry name" value="CheR_MeTrfase"/>
</dbReference>
<dbReference type="OrthoDB" id="9816309at2"/>
<keyword evidence="3 7" id="KW-0489">Methyltransferase</keyword>
<dbReference type="InterPro" id="IPR022641">
    <property type="entry name" value="CheR_N"/>
</dbReference>
<dbReference type="InterPro" id="IPR022642">
    <property type="entry name" value="CheR_C"/>
</dbReference>
<dbReference type="STRING" id="1122195.SAMN02745164_01294"/>
<dbReference type="PANTHER" id="PTHR24422:SF19">
    <property type="entry name" value="CHEMOTAXIS PROTEIN METHYLTRANSFERASE"/>
    <property type="match status" value="1"/>
</dbReference>
<evidence type="ECO:0000256" key="1">
    <source>
        <dbReference type="ARBA" id="ARBA00001541"/>
    </source>
</evidence>
<dbReference type="AlphaFoldDB" id="A0A1M4WZG3"/>
<dbReference type="SMART" id="SM00138">
    <property type="entry name" value="MeTrc"/>
    <property type="match status" value="1"/>
</dbReference>
<dbReference type="Pfam" id="PF03705">
    <property type="entry name" value="CheR_N"/>
    <property type="match status" value="1"/>
</dbReference>
<proteinExistence type="predicted"/>
<comment type="catalytic activity">
    <reaction evidence="1">
        <text>L-glutamyl-[protein] + S-adenosyl-L-methionine = [protein]-L-glutamate 5-O-methyl ester + S-adenosyl-L-homocysteine</text>
        <dbReference type="Rhea" id="RHEA:24452"/>
        <dbReference type="Rhea" id="RHEA-COMP:10208"/>
        <dbReference type="Rhea" id="RHEA-COMP:10311"/>
        <dbReference type="ChEBI" id="CHEBI:29973"/>
        <dbReference type="ChEBI" id="CHEBI:57856"/>
        <dbReference type="ChEBI" id="CHEBI:59789"/>
        <dbReference type="ChEBI" id="CHEBI:82795"/>
        <dbReference type="EC" id="2.1.1.80"/>
    </reaction>
</comment>
<dbReference type="Proteomes" id="UP000184334">
    <property type="component" value="Unassembled WGS sequence"/>
</dbReference>
<name>A0A1M4WZG3_MARH1</name>
<evidence type="ECO:0000313" key="7">
    <source>
        <dbReference type="EMBL" id="SHE86453.1"/>
    </source>
</evidence>
<dbReference type="GO" id="GO:0032259">
    <property type="term" value="P:methylation"/>
    <property type="evidence" value="ECO:0007669"/>
    <property type="project" value="UniProtKB-KW"/>
</dbReference>
<dbReference type="Gene3D" id="1.10.155.10">
    <property type="entry name" value="Chemotaxis receptor methyltransferase CheR, N-terminal domain"/>
    <property type="match status" value="1"/>
</dbReference>
<evidence type="ECO:0000256" key="4">
    <source>
        <dbReference type="ARBA" id="ARBA00022679"/>
    </source>
</evidence>
<keyword evidence="4" id="KW-0808">Transferase</keyword>
<comment type="caution">
    <text evidence="7">The sequence shown here is derived from an EMBL/GenBank/DDBJ whole genome shotgun (WGS) entry which is preliminary data.</text>
</comment>
<dbReference type="PRINTS" id="PR00996">
    <property type="entry name" value="CHERMTFRASE"/>
</dbReference>
<dbReference type="CDD" id="cd02440">
    <property type="entry name" value="AdoMet_MTases"/>
    <property type="match status" value="1"/>
</dbReference>
<evidence type="ECO:0000256" key="5">
    <source>
        <dbReference type="ARBA" id="ARBA00022691"/>
    </source>
</evidence>
<dbReference type="SUPFAM" id="SSF53335">
    <property type="entry name" value="S-adenosyl-L-methionine-dependent methyltransferases"/>
    <property type="match status" value="1"/>
</dbReference>
<keyword evidence="5" id="KW-0949">S-adenosyl-L-methionine</keyword>
<dbReference type="InterPro" id="IPR036804">
    <property type="entry name" value="CheR_N_sf"/>
</dbReference>
<organism evidence="7 8">
    <name type="scientific">Marinitoga hydrogenitolerans (strain DSM 16785 / JCM 12826 / AT1271)</name>
    <dbReference type="NCBI Taxonomy" id="1122195"/>
    <lineage>
        <taxon>Bacteria</taxon>
        <taxon>Thermotogati</taxon>
        <taxon>Thermotogota</taxon>
        <taxon>Thermotogae</taxon>
        <taxon>Petrotogales</taxon>
        <taxon>Petrotogaceae</taxon>
        <taxon>Marinitoga</taxon>
    </lineage>
</organism>
<reference evidence="7" key="1">
    <citation type="submission" date="2016-11" db="EMBL/GenBank/DDBJ databases">
        <authorList>
            <person name="Varghese N."/>
            <person name="Submissions S."/>
        </authorList>
    </citation>
    <scope>NUCLEOTIDE SEQUENCE [LARGE SCALE GENOMIC DNA]</scope>
    <source>
        <strain evidence="7">DSM 16785</strain>
    </source>
</reference>
<evidence type="ECO:0000313" key="8">
    <source>
        <dbReference type="Proteomes" id="UP000184334"/>
    </source>
</evidence>